<dbReference type="PROSITE" id="PS51462">
    <property type="entry name" value="NUDIX"/>
    <property type="match status" value="1"/>
</dbReference>
<dbReference type="Pfam" id="PF00293">
    <property type="entry name" value="NUDIX"/>
    <property type="match status" value="1"/>
</dbReference>
<name>A0A4W3HT65_CALMI</name>
<dbReference type="PANTHER" id="PTHR13994:SF46">
    <property type="entry name" value="NUCLEOSIDE DIPHOSPHATE-LINKED MOIETY X MOTIF 6"/>
    <property type="match status" value="1"/>
</dbReference>
<dbReference type="Proteomes" id="UP000314986">
    <property type="component" value="Unassembled WGS sequence"/>
</dbReference>
<dbReference type="InterPro" id="IPR015797">
    <property type="entry name" value="NUDIX_hydrolase-like_dom_sf"/>
</dbReference>
<proteinExistence type="inferred from homology"/>
<comment type="subcellular location">
    <subcellularLocation>
        <location evidence="9">Cytoplasm</location>
    </subcellularLocation>
    <subcellularLocation>
        <location evidence="1 9">Nucleus</location>
    </subcellularLocation>
    <subcellularLocation>
        <location evidence="9">Mitochondrion</location>
    </subcellularLocation>
</comment>
<protein>
    <recommendedName>
        <fullName evidence="8 9">Nucleoside diphosphate-linked moiety X motif 6</fullName>
        <shortName evidence="9">Nudix motif 6</shortName>
        <ecNumber evidence="9">3.6.1.-</ecNumber>
    </recommendedName>
</protein>
<evidence type="ECO:0000256" key="8">
    <source>
        <dbReference type="ARBA" id="ARBA00068898"/>
    </source>
</evidence>
<comment type="subunit">
    <text evidence="9">Monomer and homodimer.</text>
</comment>
<sequence length="142" mass="16749">MCPRENTLGETAVREVFEETGVKTEFKSLLSIRQQHNHPGAFGKSDMYIVCRLTPVTFDIDFCQEECVRCEWVDLEELVRSRSTTLITNRVARLLFYGYREGFEKIDLTVREFPAVYTGLLYKLYHKELPETYERLKQEPLK</sequence>
<dbReference type="GO" id="GO:0051287">
    <property type="term" value="F:NAD binding"/>
    <property type="evidence" value="ECO:0007669"/>
    <property type="project" value="TreeGrafter"/>
</dbReference>
<keyword evidence="5 9" id="KW-0496">Mitochondrion</keyword>
<reference evidence="12" key="3">
    <citation type="journal article" date="2014" name="Nature">
        <title>Elephant shark genome provides unique insights into gnathostome evolution.</title>
        <authorList>
            <consortium name="International Elephant Shark Genome Sequencing Consortium"/>
            <person name="Venkatesh B."/>
            <person name="Lee A.P."/>
            <person name="Ravi V."/>
            <person name="Maurya A.K."/>
            <person name="Lian M.M."/>
            <person name="Swann J.B."/>
            <person name="Ohta Y."/>
            <person name="Flajnik M.F."/>
            <person name="Sutoh Y."/>
            <person name="Kasahara M."/>
            <person name="Hoon S."/>
            <person name="Gangu V."/>
            <person name="Roy S.W."/>
            <person name="Irimia M."/>
            <person name="Korzh V."/>
            <person name="Kondrychyn I."/>
            <person name="Lim Z.W."/>
            <person name="Tay B.H."/>
            <person name="Tohari S."/>
            <person name="Kong K.W."/>
            <person name="Ho S."/>
            <person name="Lorente-Galdos B."/>
            <person name="Quilez J."/>
            <person name="Marques-Bonet T."/>
            <person name="Raney B.J."/>
            <person name="Ingham P.W."/>
            <person name="Tay A."/>
            <person name="Hillier L.W."/>
            <person name="Minx P."/>
            <person name="Boehm T."/>
            <person name="Wilson R.K."/>
            <person name="Brenner S."/>
            <person name="Warren W.C."/>
        </authorList>
    </citation>
    <scope>NUCLEOTIDE SEQUENCE [LARGE SCALE GENOMIC DNA]</scope>
</reference>
<dbReference type="GO" id="GO:0047631">
    <property type="term" value="F:ADP-ribose diphosphatase activity"/>
    <property type="evidence" value="ECO:0007669"/>
    <property type="project" value="TreeGrafter"/>
</dbReference>
<dbReference type="InterPro" id="IPR003293">
    <property type="entry name" value="Nudix_hydrolase6-like"/>
</dbReference>
<dbReference type="GO" id="GO:0005634">
    <property type="term" value="C:nucleus"/>
    <property type="evidence" value="ECO:0007669"/>
    <property type="project" value="UniProtKB-SubCell"/>
</dbReference>
<evidence type="ECO:0000256" key="9">
    <source>
        <dbReference type="RuleBase" id="RU368106"/>
    </source>
</evidence>
<dbReference type="PANTHER" id="PTHR13994">
    <property type="entry name" value="NUDIX HYDROLASE RELATED"/>
    <property type="match status" value="1"/>
</dbReference>
<dbReference type="AlphaFoldDB" id="A0A4W3HT65"/>
<dbReference type="Gene3D" id="3.90.79.10">
    <property type="entry name" value="Nucleoside Triphosphate Pyrophosphohydrolase"/>
    <property type="match status" value="1"/>
</dbReference>
<dbReference type="GO" id="GO:0005739">
    <property type="term" value="C:mitochondrion"/>
    <property type="evidence" value="ECO:0007669"/>
    <property type="project" value="UniProtKB-SubCell"/>
</dbReference>
<comment type="function">
    <text evidence="7 9">May contribute to the regulation of cell proliferation.</text>
</comment>
<dbReference type="FunFam" id="3.90.79.10:FF:000027">
    <property type="entry name" value="nucleoside diphosphate-linked moiety X motif 6"/>
    <property type="match status" value="1"/>
</dbReference>
<organism evidence="11 12">
    <name type="scientific">Callorhinchus milii</name>
    <name type="common">Ghost shark</name>
    <dbReference type="NCBI Taxonomy" id="7868"/>
    <lineage>
        <taxon>Eukaryota</taxon>
        <taxon>Metazoa</taxon>
        <taxon>Chordata</taxon>
        <taxon>Craniata</taxon>
        <taxon>Vertebrata</taxon>
        <taxon>Chondrichthyes</taxon>
        <taxon>Holocephali</taxon>
        <taxon>Chimaeriformes</taxon>
        <taxon>Callorhinchidae</taxon>
        <taxon>Callorhinchus</taxon>
    </lineage>
</organism>
<feature type="domain" description="Nudix hydrolase" evidence="10">
    <location>
        <begin position="1"/>
        <end position="100"/>
    </location>
</feature>
<evidence type="ECO:0000256" key="2">
    <source>
        <dbReference type="ARBA" id="ARBA00005582"/>
    </source>
</evidence>
<dbReference type="GeneTree" id="ENSGT00390000008458"/>
<keyword evidence="6 9" id="KW-0539">Nucleus</keyword>
<evidence type="ECO:0000313" key="12">
    <source>
        <dbReference type="Proteomes" id="UP000314986"/>
    </source>
</evidence>
<dbReference type="EC" id="3.6.1.-" evidence="9"/>
<reference evidence="11" key="5">
    <citation type="submission" date="2025-09" db="UniProtKB">
        <authorList>
            <consortium name="Ensembl"/>
        </authorList>
    </citation>
    <scope>IDENTIFICATION</scope>
</reference>
<reference evidence="11" key="4">
    <citation type="submission" date="2025-08" db="UniProtKB">
        <authorList>
            <consortium name="Ensembl"/>
        </authorList>
    </citation>
    <scope>IDENTIFICATION</scope>
</reference>
<evidence type="ECO:0000313" key="11">
    <source>
        <dbReference type="Ensembl" id="ENSCMIP00000020543.1"/>
    </source>
</evidence>
<dbReference type="GO" id="GO:0035529">
    <property type="term" value="F:NADH pyrophosphatase activity"/>
    <property type="evidence" value="ECO:0007669"/>
    <property type="project" value="TreeGrafter"/>
</dbReference>
<accession>A0A4W3HT65</accession>
<comment type="similarity">
    <text evidence="2 9">Belongs to the Nudix hydrolase family.</text>
</comment>
<dbReference type="SUPFAM" id="SSF55811">
    <property type="entry name" value="Nudix"/>
    <property type="match status" value="1"/>
</dbReference>
<evidence type="ECO:0000256" key="6">
    <source>
        <dbReference type="ARBA" id="ARBA00023242"/>
    </source>
</evidence>
<reference evidence="12" key="2">
    <citation type="journal article" date="2007" name="PLoS Biol.">
        <title>Survey sequencing and comparative analysis of the elephant shark (Callorhinchus milii) genome.</title>
        <authorList>
            <person name="Venkatesh B."/>
            <person name="Kirkness E.F."/>
            <person name="Loh Y.H."/>
            <person name="Halpern A.L."/>
            <person name="Lee A.P."/>
            <person name="Johnson J."/>
            <person name="Dandona N."/>
            <person name="Viswanathan L.D."/>
            <person name="Tay A."/>
            <person name="Venter J.C."/>
            <person name="Strausberg R.L."/>
            <person name="Brenner S."/>
        </authorList>
    </citation>
    <scope>NUCLEOTIDE SEQUENCE [LARGE SCALE GENOMIC DNA]</scope>
</reference>
<evidence type="ECO:0000256" key="3">
    <source>
        <dbReference type="ARBA" id="ARBA00022490"/>
    </source>
</evidence>
<reference evidence="12" key="1">
    <citation type="journal article" date="2006" name="Science">
        <title>Ancient noncoding elements conserved in the human genome.</title>
        <authorList>
            <person name="Venkatesh B."/>
            <person name="Kirkness E.F."/>
            <person name="Loh Y.H."/>
            <person name="Halpern A.L."/>
            <person name="Lee A.P."/>
            <person name="Johnson J."/>
            <person name="Dandona N."/>
            <person name="Viswanathan L.D."/>
            <person name="Tay A."/>
            <person name="Venter J.C."/>
            <person name="Strausberg R.L."/>
            <person name="Brenner S."/>
        </authorList>
    </citation>
    <scope>NUCLEOTIDE SEQUENCE [LARGE SCALE GENOMIC DNA]</scope>
</reference>
<dbReference type="Ensembl" id="ENSCMIT00000020917.1">
    <property type="protein sequence ID" value="ENSCMIP00000020543.1"/>
    <property type="gene ID" value="ENSCMIG00000009462.1"/>
</dbReference>
<keyword evidence="12" id="KW-1185">Reference proteome</keyword>
<evidence type="ECO:0000256" key="4">
    <source>
        <dbReference type="ARBA" id="ARBA00022801"/>
    </source>
</evidence>
<evidence type="ECO:0000259" key="10">
    <source>
        <dbReference type="PROSITE" id="PS51462"/>
    </source>
</evidence>
<dbReference type="PRINTS" id="PR01356">
    <property type="entry name" value="GFGPROTEIN"/>
</dbReference>
<dbReference type="Gene3D" id="4.10.80.100">
    <property type="match status" value="1"/>
</dbReference>
<dbReference type="InterPro" id="IPR000086">
    <property type="entry name" value="NUDIX_hydrolase_dom"/>
</dbReference>
<keyword evidence="4 9" id="KW-0378">Hydrolase</keyword>
<evidence type="ECO:0000256" key="7">
    <source>
        <dbReference type="ARBA" id="ARBA00057091"/>
    </source>
</evidence>
<dbReference type="InParanoid" id="A0A4W3HT65"/>
<evidence type="ECO:0000256" key="5">
    <source>
        <dbReference type="ARBA" id="ARBA00023128"/>
    </source>
</evidence>
<keyword evidence="3 9" id="KW-0963">Cytoplasm</keyword>
<evidence type="ECO:0000256" key="1">
    <source>
        <dbReference type="ARBA" id="ARBA00004123"/>
    </source>
</evidence>
<dbReference type="OMA" id="ECVRCEW"/>